<accession>A0AAF3EXN4</accession>
<dbReference type="WBParaSite" id="MBELARI_LOCUS18974">
    <property type="protein sequence ID" value="MBELARI_LOCUS18974"/>
    <property type="gene ID" value="MBELARI_LOCUS18974"/>
</dbReference>
<reference evidence="3" key="1">
    <citation type="submission" date="2024-02" db="UniProtKB">
        <authorList>
            <consortium name="WormBaseParasite"/>
        </authorList>
    </citation>
    <scope>IDENTIFICATION</scope>
</reference>
<sequence>MGELPFEMPDIRNFPMEKLCYDLKLEILERMDPKDIIELMKSNKKFRAILINRPWMIFGEHVHSIIFRPMHIVEIKKHPGSSIFIDLRCESVLLKRITSCVQFIRRDIESDVEKETALEILEKLGSVGEIQMMLDNSAMRQHFAIFKGKVTERIFLDLTWYTWNMDNESNRYLTNLFESQLENCKEISMNGHGSQFYFLRQFLLKTNVRMIAFTVAEEQSSDQKSADLVAGWIASRGIPSRNQYPSILLTFTPNNPLGNFLAATPGLQRIGELSSISETRELMNEMCKKYPISDCYYMSVKFLEVYKQKIDDERDCIYVISTFESRYGSSARLQFFAKYVPAEQEPKRME</sequence>
<evidence type="ECO:0000259" key="1">
    <source>
        <dbReference type="Pfam" id="PF00646"/>
    </source>
</evidence>
<dbReference type="Pfam" id="PF00646">
    <property type="entry name" value="F-box"/>
    <property type="match status" value="1"/>
</dbReference>
<protein>
    <recommendedName>
        <fullName evidence="1">F-box domain-containing protein</fullName>
    </recommendedName>
</protein>
<organism evidence="2 3">
    <name type="scientific">Mesorhabditis belari</name>
    <dbReference type="NCBI Taxonomy" id="2138241"/>
    <lineage>
        <taxon>Eukaryota</taxon>
        <taxon>Metazoa</taxon>
        <taxon>Ecdysozoa</taxon>
        <taxon>Nematoda</taxon>
        <taxon>Chromadorea</taxon>
        <taxon>Rhabditida</taxon>
        <taxon>Rhabditina</taxon>
        <taxon>Rhabditomorpha</taxon>
        <taxon>Rhabditoidea</taxon>
        <taxon>Rhabditidae</taxon>
        <taxon>Mesorhabditinae</taxon>
        <taxon>Mesorhabditis</taxon>
    </lineage>
</organism>
<feature type="domain" description="F-box" evidence="1">
    <location>
        <begin position="18"/>
        <end position="50"/>
    </location>
</feature>
<name>A0AAF3EXN4_9BILA</name>
<dbReference type="Proteomes" id="UP000887575">
    <property type="component" value="Unassembled WGS sequence"/>
</dbReference>
<dbReference type="AlphaFoldDB" id="A0AAF3EXN4"/>
<proteinExistence type="predicted"/>
<evidence type="ECO:0000313" key="3">
    <source>
        <dbReference type="WBParaSite" id="MBELARI_LOCUS18974"/>
    </source>
</evidence>
<dbReference type="InterPro" id="IPR001810">
    <property type="entry name" value="F-box_dom"/>
</dbReference>
<evidence type="ECO:0000313" key="2">
    <source>
        <dbReference type="Proteomes" id="UP000887575"/>
    </source>
</evidence>
<keyword evidence="2" id="KW-1185">Reference proteome</keyword>